<comment type="caution">
    <text evidence="10">The sequence shown here is derived from an EMBL/GenBank/DDBJ whole genome shotgun (WGS) entry which is preliminary data.</text>
</comment>
<evidence type="ECO:0000256" key="5">
    <source>
        <dbReference type="ARBA" id="ARBA00022989"/>
    </source>
</evidence>
<keyword evidence="8" id="KW-0407">Ion channel</keyword>
<feature type="transmembrane region" description="Helical" evidence="9">
    <location>
        <begin position="78"/>
        <end position="98"/>
    </location>
</feature>
<evidence type="ECO:0000313" key="11">
    <source>
        <dbReference type="Proteomes" id="UP000078284"/>
    </source>
</evidence>
<evidence type="ECO:0000256" key="4">
    <source>
        <dbReference type="ARBA" id="ARBA00022692"/>
    </source>
</evidence>
<organism evidence="10 11">
    <name type="scientific">Arabidopsis thaliana</name>
    <name type="common">Mouse-ear cress</name>
    <dbReference type="NCBI Taxonomy" id="3702"/>
    <lineage>
        <taxon>Eukaryota</taxon>
        <taxon>Viridiplantae</taxon>
        <taxon>Streptophyta</taxon>
        <taxon>Embryophyta</taxon>
        <taxon>Tracheophyta</taxon>
        <taxon>Spermatophyta</taxon>
        <taxon>Magnoliopsida</taxon>
        <taxon>eudicotyledons</taxon>
        <taxon>Gunneridae</taxon>
        <taxon>Pentapetalae</taxon>
        <taxon>rosids</taxon>
        <taxon>malvids</taxon>
        <taxon>Brassicales</taxon>
        <taxon>Brassicaceae</taxon>
        <taxon>Camelineae</taxon>
        <taxon>Arabidopsis</taxon>
    </lineage>
</organism>
<gene>
    <name evidence="10" type="ordered locus">AXX17_At4g20670</name>
</gene>
<keyword evidence="6" id="KW-0406">Ion transport</keyword>
<dbReference type="ExpressionAtlas" id="A0A178UWN9">
    <property type="expression patterns" value="baseline and differential"/>
</dbReference>
<evidence type="ECO:0000256" key="7">
    <source>
        <dbReference type="ARBA" id="ARBA00023136"/>
    </source>
</evidence>
<evidence type="ECO:0000256" key="9">
    <source>
        <dbReference type="SAM" id="Phobius"/>
    </source>
</evidence>
<name>A0A178UWN9_ARATH</name>
<dbReference type="EMBL" id="LUHQ01000004">
    <property type="protein sequence ID" value="OAO97564.1"/>
    <property type="molecule type" value="Genomic_DNA"/>
</dbReference>
<dbReference type="InterPro" id="IPR020966">
    <property type="entry name" value="ALMT"/>
</dbReference>
<keyword evidence="4 9" id="KW-0812">Transmembrane</keyword>
<sequence length="152" mass="17131">MSNKVHVGNIEMEEGLSKTKWMVLEPSEKIKKIPKRLWSVGKEDPRRVIHAFKVGHSLTLVSLLYFMENLFKGIGSNAIWAVMTVVVVLLEFFAVEGLTISEKVILSMAARGRESAAEPHERNEAGNVCHSIKFLPKSIARAKQHHVLNQPY</sequence>
<keyword evidence="5 9" id="KW-1133">Transmembrane helix</keyword>
<dbReference type="Pfam" id="PF11744">
    <property type="entry name" value="ALMT"/>
    <property type="match status" value="1"/>
</dbReference>
<accession>A0A178UWN9</accession>
<dbReference type="PANTHER" id="PTHR31086">
    <property type="entry name" value="ALUMINUM-ACTIVATED MALATE TRANSPORTER 10"/>
    <property type="match status" value="1"/>
</dbReference>
<dbReference type="AlphaFoldDB" id="A0A178UWN9"/>
<comment type="similarity">
    <text evidence="2">Belongs to the aromatic acid exporter (TC 2.A.85) family.</text>
</comment>
<evidence type="ECO:0000256" key="2">
    <source>
        <dbReference type="ARBA" id="ARBA00007079"/>
    </source>
</evidence>
<keyword evidence="3" id="KW-0813">Transport</keyword>
<evidence type="ECO:0000256" key="1">
    <source>
        <dbReference type="ARBA" id="ARBA00004141"/>
    </source>
</evidence>
<dbReference type="GO" id="GO:0034220">
    <property type="term" value="P:monoatomic ion transmembrane transport"/>
    <property type="evidence" value="ECO:0007669"/>
    <property type="project" value="UniProtKB-KW"/>
</dbReference>
<dbReference type="GO" id="GO:0016020">
    <property type="term" value="C:membrane"/>
    <property type="evidence" value="ECO:0007669"/>
    <property type="project" value="UniProtKB-SubCell"/>
</dbReference>
<evidence type="ECO:0000256" key="3">
    <source>
        <dbReference type="ARBA" id="ARBA00022448"/>
    </source>
</evidence>
<dbReference type="Proteomes" id="UP000078284">
    <property type="component" value="Chromosome 4"/>
</dbReference>
<keyword evidence="7 9" id="KW-0472">Membrane</keyword>
<reference evidence="11" key="1">
    <citation type="journal article" date="2016" name="Proc. Natl. Acad. Sci. U.S.A.">
        <title>Chromosome-level assembly of Arabidopsis thaliana Ler reveals the extent of translocation and inversion polymorphisms.</title>
        <authorList>
            <person name="Zapata L."/>
            <person name="Ding J."/>
            <person name="Willing E.M."/>
            <person name="Hartwig B."/>
            <person name="Bezdan D."/>
            <person name="Jiao W.B."/>
            <person name="Patel V."/>
            <person name="Velikkakam James G."/>
            <person name="Koornneef M."/>
            <person name="Ossowski S."/>
            <person name="Schneeberger K."/>
        </authorList>
    </citation>
    <scope>NUCLEOTIDE SEQUENCE [LARGE SCALE GENOMIC DNA]</scope>
    <source>
        <strain evidence="11">cv. Landsberg erecta</strain>
    </source>
</reference>
<evidence type="ECO:0000256" key="8">
    <source>
        <dbReference type="ARBA" id="ARBA00023303"/>
    </source>
</evidence>
<evidence type="ECO:0000313" key="10">
    <source>
        <dbReference type="EMBL" id="OAO97564.1"/>
    </source>
</evidence>
<dbReference type="GO" id="GO:0015743">
    <property type="term" value="P:malate transport"/>
    <property type="evidence" value="ECO:0007669"/>
    <property type="project" value="InterPro"/>
</dbReference>
<comment type="subcellular location">
    <subcellularLocation>
        <location evidence="1">Membrane</location>
        <topology evidence="1">Multi-pass membrane protein</topology>
    </subcellularLocation>
</comment>
<evidence type="ECO:0000256" key="6">
    <source>
        <dbReference type="ARBA" id="ARBA00023065"/>
    </source>
</evidence>
<protein>
    <recommendedName>
        <fullName evidence="12">Aluminum activated malate transporter family protein</fullName>
    </recommendedName>
</protein>
<proteinExistence type="inferred from homology"/>
<evidence type="ECO:0008006" key="12">
    <source>
        <dbReference type="Google" id="ProtNLM"/>
    </source>
</evidence>